<keyword evidence="4 6" id="KW-0472">Membrane</keyword>
<reference evidence="7 8" key="1">
    <citation type="submission" date="2021-11" db="EMBL/GenBank/DDBJ databases">
        <authorList>
            <person name="Lee D.-H."/>
            <person name="Kim S.-B."/>
        </authorList>
    </citation>
    <scope>NUCLEOTIDE SEQUENCE [LARGE SCALE GENOMIC DNA]</scope>
    <source>
        <strain evidence="7 8">KCTC 52223</strain>
    </source>
</reference>
<gene>
    <name evidence="7" type="ORF">LJ725_03320</name>
</gene>
<name>A0ABS8KQP7_9HYPH</name>
<evidence type="ECO:0000256" key="2">
    <source>
        <dbReference type="ARBA" id="ARBA00022692"/>
    </source>
</evidence>
<organism evidence="7 8">
    <name type="scientific">Reyranella aquatilis</name>
    <dbReference type="NCBI Taxonomy" id="2035356"/>
    <lineage>
        <taxon>Bacteria</taxon>
        <taxon>Pseudomonadati</taxon>
        <taxon>Pseudomonadota</taxon>
        <taxon>Alphaproteobacteria</taxon>
        <taxon>Hyphomicrobiales</taxon>
        <taxon>Reyranellaceae</taxon>
        <taxon>Reyranella</taxon>
    </lineage>
</organism>
<evidence type="ECO:0000313" key="7">
    <source>
        <dbReference type="EMBL" id="MCC8427981.1"/>
    </source>
</evidence>
<evidence type="ECO:0000256" key="5">
    <source>
        <dbReference type="SAM" id="MobiDB-lite"/>
    </source>
</evidence>
<protein>
    <submittedName>
        <fullName evidence="7">CvpA family protein</fullName>
    </submittedName>
</protein>
<dbReference type="InterPro" id="IPR052719">
    <property type="entry name" value="CvpA-like"/>
</dbReference>
<feature type="region of interest" description="Disordered" evidence="5">
    <location>
        <begin position="173"/>
        <end position="211"/>
    </location>
</feature>
<evidence type="ECO:0000313" key="8">
    <source>
        <dbReference type="Proteomes" id="UP001198862"/>
    </source>
</evidence>
<evidence type="ECO:0000256" key="3">
    <source>
        <dbReference type="ARBA" id="ARBA00022989"/>
    </source>
</evidence>
<feature type="transmembrane region" description="Helical" evidence="6">
    <location>
        <begin position="29"/>
        <end position="47"/>
    </location>
</feature>
<evidence type="ECO:0000256" key="1">
    <source>
        <dbReference type="ARBA" id="ARBA00004141"/>
    </source>
</evidence>
<accession>A0ABS8KQP7</accession>
<dbReference type="InterPro" id="IPR003825">
    <property type="entry name" value="Colicin-V_CvpA"/>
</dbReference>
<dbReference type="EMBL" id="JAJISD010000001">
    <property type="protein sequence ID" value="MCC8427981.1"/>
    <property type="molecule type" value="Genomic_DNA"/>
</dbReference>
<feature type="transmembrane region" description="Helical" evidence="6">
    <location>
        <begin position="6"/>
        <end position="24"/>
    </location>
</feature>
<dbReference type="Proteomes" id="UP001198862">
    <property type="component" value="Unassembled WGS sequence"/>
</dbReference>
<comment type="subcellular location">
    <subcellularLocation>
        <location evidence="1">Membrane</location>
        <topology evidence="1">Multi-pass membrane protein</topology>
    </subcellularLocation>
</comment>
<feature type="compositionally biased region" description="Low complexity" evidence="5">
    <location>
        <begin position="178"/>
        <end position="204"/>
    </location>
</feature>
<dbReference type="PANTHER" id="PTHR36926">
    <property type="entry name" value="COLICIN V PRODUCTION PROTEIN"/>
    <property type="match status" value="1"/>
</dbReference>
<evidence type="ECO:0000256" key="4">
    <source>
        <dbReference type="ARBA" id="ARBA00023136"/>
    </source>
</evidence>
<keyword evidence="3 6" id="KW-1133">Transmembrane helix</keyword>
<evidence type="ECO:0000256" key="6">
    <source>
        <dbReference type="SAM" id="Phobius"/>
    </source>
</evidence>
<dbReference type="PANTHER" id="PTHR36926:SF1">
    <property type="entry name" value="COLICIN V PRODUCTION PROTEIN"/>
    <property type="match status" value="1"/>
</dbReference>
<dbReference type="RefSeq" id="WP_230549186.1">
    <property type="nucleotide sequence ID" value="NZ_JAJISD010000001.1"/>
</dbReference>
<comment type="caution">
    <text evidence="7">The sequence shown here is derived from an EMBL/GenBank/DDBJ whole genome shotgun (WGS) entry which is preliminary data.</text>
</comment>
<feature type="transmembrane region" description="Helical" evidence="6">
    <location>
        <begin position="106"/>
        <end position="129"/>
    </location>
</feature>
<keyword evidence="8" id="KW-1185">Reference proteome</keyword>
<feature type="transmembrane region" description="Helical" evidence="6">
    <location>
        <begin position="67"/>
        <end position="86"/>
    </location>
</feature>
<keyword evidence="2 6" id="KW-0812">Transmembrane</keyword>
<dbReference type="Pfam" id="PF02674">
    <property type="entry name" value="Colicin_V"/>
    <property type="match status" value="1"/>
</dbReference>
<proteinExistence type="predicted"/>
<sequence length="211" mass="21939">MEQLGITVFDVAVIAVAVFGAVIGMSTGFAHAVLFIASWIGAGWVAWRFSAVVQPEVEKLVGSTELAYFISMLAVFVAALIVLIMLTSVLSRSVRASPLGKPDKILGAGFGVLCAWVAMGTAFLFYGYLGPRQLPPAVEGAASFPMIREMATFVEPQLPTGFRTRLQRPGMESGVIQPANRAAPAPSAPANAAPAAAPAASPPAGETKPPQ</sequence>